<keyword evidence="7 9" id="KW-1133">Transmembrane helix</keyword>
<keyword evidence="5" id="KW-0808">Transferase</keyword>
<dbReference type="InterPro" id="IPR017472">
    <property type="entry name" value="Undecaprenyl-P_galact_Ptfrase"/>
</dbReference>
<dbReference type="EMBL" id="JAVMIP010000011">
    <property type="protein sequence ID" value="MDS3861379.1"/>
    <property type="molecule type" value="Genomic_DNA"/>
</dbReference>
<keyword evidence="12" id="KW-1185">Reference proteome</keyword>
<feature type="transmembrane region" description="Helical" evidence="9">
    <location>
        <begin position="90"/>
        <end position="109"/>
    </location>
</feature>
<accession>A0AAE4FSB2</accession>
<dbReference type="GO" id="GO:0005886">
    <property type="term" value="C:plasma membrane"/>
    <property type="evidence" value="ECO:0007669"/>
    <property type="project" value="UniProtKB-SubCell"/>
</dbReference>
<evidence type="ECO:0000256" key="3">
    <source>
        <dbReference type="ARBA" id="ARBA00006464"/>
    </source>
</evidence>
<dbReference type="Pfam" id="PF13727">
    <property type="entry name" value="CoA_binding_3"/>
    <property type="match status" value="1"/>
</dbReference>
<name>A0AAE4FSB2_9CYAN</name>
<keyword evidence="6 9" id="KW-0812">Transmembrane</keyword>
<feature type="transmembrane region" description="Helical" evidence="9">
    <location>
        <begin position="20"/>
        <end position="44"/>
    </location>
</feature>
<evidence type="ECO:0000313" key="12">
    <source>
        <dbReference type="Proteomes" id="UP001268256"/>
    </source>
</evidence>
<keyword evidence="4" id="KW-1003">Cell membrane</keyword>
<evidence type="ECO:0000256" key="7">
    <source>
        <dbReference type="ARBA" id="ARBA00022989"/>
    </source>
</evidence>
<comment type="subcellular location">
    <subcellularLocation>
        <location evidence="2">Cell membrane</location>
    </subcellularLocation>
    <subcellularLocation>
        <location evidence="1">Membrane</location>
        <topology evidence="1">Multi-pass membrane protein</topology>
    </subcellularLocation>
</comment>
<evidence type="ECO:0000313" key="11">
    <source>
        <dbReference type="EMBL" id="MDS3861379.1"/>
    </source>
</evidence>
<evidence type="ECO:0000256" key="9">
    <source>
        <dbReference type="SAM" id="Phobius"/>
    </source>
</evidence>
<evidence type="ECO:0000259" key="10">
    <source>
        <dbReference type="Pfam" id="PF02397"/>
    </source>
</evidence>
<organism evidence="11 12">
    <name type="scientific">Pseudocalidococcus azoricus BACA0444</name>
    <dbReference type="NCBI Taxonomy" id="2918990"/>
    <lineage>
        <taxon>Bacteria</taxon>
        <taxon>Bacillati</taxon>
        <taxon>Cyanobacteriota</taxon>
        <taxon>Cyanophyceae</taxon>
        <taxon>Acaryochloridales</taxon>
        <taxon>Thermosynechococcaceae</taxon>
        <taxon>Pseudocalidococcus</taxon>
        <taxon>Pseudocalidococcus azoricus</taxon>
    </lineage>
</organism>
<dbReference type="PANTHER" id="PTHR30576">
    <property type="entry name" value="COLANIC BIOSYNTHESIS UDP-GLUCOSE LIPID CARRIER TRANSFERASE"/>
    <property type="match status" value="1"/>
</dbReference>
<evidence type="ECO:0000256" key="5">
    <source>
        <dbReference type="ARBA" id="ARBA00022679"/>
    </source>
</evidence>
<feature type="transmembrane region" description="Helical" evidence="9">
    <location>
        <begin position="115"/>
        <end position="133"/>
    </location>
</feature>
<evidence type="ECO:0000256" key="8">
    <source>
        <dbReference type="ARBA" id="ARBA00023136"/>
    </source>
</evidence>
<feature type="transmembrane region" description="Helical" evidence="9">
    <location>
        <begin position="56"/>
        <end position="78"/>
    </location>
</feature>
<proteinExistence type="inferred from homology"/>
<dbReference type="InterPro" id="IPR003362">
    <property type="entry name" value="Bact_transf"/>
</dbReference>
<gene>
    <name evidence="11" type="primary">wbaP</name>
    <name evidence="11" type="ORF">RIF25_11235</name>
</gene>
<protein>
    <submittedName>
        <fullName evidence="11">Undecaprenyl-phosphate galactose phosphotransferase WbaP</fullName>
    </submittedName>
</protein>
<dbReference type="InterPro" id="IPR017475">
    <property type="entry name" value="EPS_sugar_tfrase"/>
</dbReference>
<dbReference type="GO" id="GO:0000271">
    <property type="term" value="P:polysaccharide biosynthetic process"/>
    <property type="evidence" value="ECO:0007669"/>
    <property type="project" value="InterPro"/>
</dbReference>
<dbReference type="NCBIfam" id="TIGR03022">
    <property type="entry name" value="WbaP_sugtrans"/>
    <property type="match status" value="1"/>
</dbReference>
<dbReference type="SUPFAM" id="SSF51735">
    <property type="entry name" value="NAD(P)-binding Rossmann-fold domains"/>
    <property type="match status" value="1"/>
</dbReference>
<dbReference type="GO" id="GO:0016780">
    <property type="term" value="F:phosphotransferase activity, for other substituted phosphate groups"/>
    <property type="evidence" value="ECO:0007669"/>
    <property type="project" value="TreeGrafter"/>
</dbReference>
<comment type="similarity">
    <text evidence="3">Belongs to the bacterial sugar transferase family.</text>
</comment>
<sequence length="480" mass="54506">MLKTRQQAWGWPKLRLGYAWMMSLGFLAGDVVSLGLAVTLSVWGRWIFDGQYYPSLYLAWLPLLVFFPLAYAIVGLYPGVGMSPVDELRWLSLMTTLVYTVLGSVIFLVREGETYSRLVFLIAWVLSLLMIPIGRGMLRHFASGQAWWGQPVIILGAGKTGELVLRTLLHNPGLGLKPVVLLDDDPAKQGEVLEGVVIRGGVAQAPQLAQKLKISYAIVAMPGVDPRRLVQILENYGHCFEHLLVIPDLFGLASLWVESKDLAGLLSLEVRQQLLLPLPRFTKACIDFCLSVVIGLACFPLLLIIAALIYLDCPGPIFYTQARLGRNGKTFYAVKFRSMLPDADQILAAYLERFPEYQQEWEQDHKLKQDPRLTRVGWWLRRTSLDELPQLWNVLRGEMSLVGPRPIVTDEIPKYEEKYALYTRVKPGITGLWQVSGRNNISYEERVNLDAYYVRNWSVWLDFYILLRTIWVVLMADGAY</sequence>
<evidence type="ECO:0000256" key="1">
    <source>
        <dbReference type="ARBA" id="ARBA00004141"/>
    </source>
</evidence>
<evidence type="ECO:0000256" key="2">
    <source>
        <dbReference type="ARBA" id="ARBA00004236"/>
    </source>
</evidence>
<evidence type="ECO:0000256" key="6">
    <source>
        <dbReference type="ARBA" id="ARBA00022692"/>
    </source>
</evidence>
<dbReference type="PANTHER" id="PTHR30576:SF4">
    <property type="entry name" value="UNDECAPRENYL-PHOSPHATE GALACTOSE PHOSPHOTRANSFERASE"/>
    <property type="match status" value="1"/>
</dbReference>
<feature type="transmembrane region" description="Helical" evidence="9">
    <location>
        <begin position="288"/>
        <end position="311"/>
    </location>
</feature>
<dbReference type="NCBIfam" id="TIGR03025">
    <property type="entry name" value="EPS_sugtrans"/>
    <property type="match status" value="1"/>
</dbReference>
<comment type="caution">
    <text evidence="11">The sequence shown here is derived from an EMBL/GenBank/DDBJ whole genome shotgun (WGS) entry which is preliminary data.</text>
</comment>
<dbReference type="Pfam" id="PF02397">
    <property type="entry name" value="Bac_transf"/>
    <property type="match status" value="1"/>
</dbReference>
<dbReference type="RefSeq" id="WP_322878623.1">
    <property type="nucleotide sequence ID" value="NZ_JAVMIP010000011.1"/>
</dbReference>
<reference evidence="12" key="1">
    <citation type="submission" date="2023-07" db="EMBL/GenBank/DDBJ databases">
        <authorList>
            <person name="Luz R."/>
            <person name="Cordeiro R."/>
            <person name="Fonseca A."/>
            <person name="Goncalves V."/>
        </authorList>
    </citation>
    <scope>NUCLEOTIDE SEQUENCE [LARGE SCALE GENOMIC DNA]</scope>
    <source>
        <strain evidence="12">BACA0444</strain>
    </source>
</reference>
<keyword evidence="8 9" id="KW-0472">Membrane</keyword>
<dbReference type="Proteomes" id="UP001268256">
    <property type="component" value="Unassembled WGS sequence"/>
</dbReference>
<dbReference type="Gene3D" id="3.40.50.720">
    <property type="entry name" value="NAD(P)-binding Rossmann-like Domain"/>
    <property type="match status" value="1"/>
</dbReference>
<feature type="domain" description="Bacterial sugar transferase" evidence="10">
    <location>
        <begin position="283"/>
        <end position="474"/>
    </location>
</feature>
<dbReference type="InterPro" id="IPR036291">
    <property type="entry name" value="NAD(P)-bd_dom_sf"/>
</dbReference>
<dbReference type="AlphaFoldDB" id="A0AAE4FSB2"/>
<evidence type="ECO:0000256" key="4">
    <source>
        <dbReference type="ARBA" id="ARBA00022475"/>
    </source>
</evidence>